<keyword evidence="4" id="KW-1185">Reference proteome</keyword>
<sequence length="394" mass="45041">MFNFVNMKNQVLKNLFQEAYYSRIKFQKVTGRYVTNLDLDLFKNDLSDKFRIDVIGNSVQEKPISMITLGSGKIKILAWSQMHGNEGTTTKAVFDLLNAFTQKDGELVLSDILERCTLFVIPVLNPDGAKAYARVNANGVDLNRDMQDLSQPESKILMDQYKRIQPHYCINLHDQRTIFSAGENNKPATLSFLTPSKDQERNIDEFRKQSMSLIAGMAEDLYEDLKGRIGRYDDAFNLNCAGDTFQFLNTPTILFEAGHFPGDYQREETRKFVFQALVSCLYQISEFDGDVAGYRKYFDIPENQKLFNDVIIRNARLNGKECEISIQFKEILKGESIEFIPVVEKIQEKISKFAHREIDASGQEVSLPEKAKLGENVIVNKIVINGTELEVKYV</sequence>
<evidence type="ECO:0000313" key="3">
    <source>
        <dbReference type="EMBL" id="SDS42975.1"/>
    </source>
</evidence>
<proteinExistence type="inferred from homology"/>
<dbReference type="InterPro" id="IPR000834">
    <property type="entry name" value="Peptidase_M14"/>
</dbReference>
<dbReference type="STRING" id="1250231.SAMN04488552_3139"/>
<keyword evidence="3" id="KW-0645">Protease</keyword>
<keyword evidence="3" id="KW-0121">Carboxypeptidase</keyword>
<organism evidence="3 4">
    <name type="scientific">Christiangramia echinicola</name>
    <dbReference type="NCBI Taxonomy" id="279359"/>
    <lineage>
        <taxon>Bacteria</taxon>
        <taxon>Pseudomonadati</taxon>
        <taxon>Bacteroidota</taxon>
        <taxon>Flavobacteriia</taxon>
        <taxon>Flavobacteriales</taxon>
        <taxon>Flavobacteriaceae</taxon>
        <taxon>Christiangramia</taxon>
    </lineage>
</organism>
<keyword evidence="3" id="KW-0378">Hydrolase</keyword>
<dbReference type="EMBL" id="LT629745">
    <property type="protein sequence ID" value="SDS42975.1"/>
    <property type="molecule type" value="Genomic_DNA"/>
</dbReference>
<gene>
    <name evidence="3" type="ORF">SAMN04488552_3139</name>
</gene>
<dbReference type="Pfam" id="PF00246">
    <property type="entry name" value="Peptidase_M14"/>
    <property type="match status" value="1"/>
</dbReference>
<evidence type="ECO:0000259" key="2">
    <source>
        <dbReference type="PROSITE" id="PS52035"/>
    </source>
</evidence>
<evidence type="ECO:0000256" key="1">
    <source>
        <dbReference type="PROSITE-ProRule" id="PRU01379"/>
    </source>
</evidence>
<dbReference type="SUPFAM" id="SSF53187">
    <property type="entry name" value="Zn-dependent exopeptidases"/>
    <property type="match status" value="1"/>
</dbReference>
<reference evidence="3 4" key="1">
    <citation type="submission" date="2016-10" db="EMBL/GenBank/DDBJ databases">
        <authorList>
            <person name="Varghese N."/>
            <person name="Submissions S."/>
        </authorList>
    </citation>
    <scope>NUCLEOTIDE SEQUENCE [LARGE SCALE GENOMIC DNA]</scope>
    <source>
        <strain evidence="3 4">Mar_2010_102</strain>
    </source>
</reference>
<name>A0A1H1S4M3_9FLAO</name>
<protein>
    <submittedName>
        <fullName evidence="3">Zinc carboxypeptidase</fullName>
    </submittedName>
</protein>
<accession>A0A1H1S4M3</accession>
<dbReference type="AlphaFoldDB" id="A0A1H1S4M3"/>
<dbReference type="GO" id="GO:0004181">
    <property type="term" value="F:metallocarboxypeptidase activity"/>
    <property type="evidence" value="ECO:0007669"/>
    <property type="project" value="InterPro"/>
</dbReference>
<dbReference type="Proteomes" id="UP000198858">
    <property type="component" value="Chromosome I"/>
</dbReference>
<dbReference type="PROSITE" id="PS52035">
    <property type="entry name" value="PEPTIDASE_M14"/>
    <property type="match status" value="1"/>
</dbReference>
<evidence type="ECO:0000313" key="4">
    <source>
        <dbReference type="Proteomes" id="UP000198858"/>
    </source>
</evidence>
<comment type="similarity">
    <text evidence="1">Belongs to the peptidase M14 family.</text>
</comment>
<dbReference type="GO" id="GO:0006508">
    <property type="term" value="P:proteolysis"/>
    <property type="evidence" value="ECO:0007669"/>
    <property type="project" value="InterPro"/>
</dbReference>
<dbReference type="Gene3D" id="3.40.630.10">
    <property type="entry name" value="Zn peptidases"/>
    <property type="match status" value="1"/>
</dbReference>
<feature type="domain" description="Peptidase M14" evidence="2">
    <location>
        <begin position="25"/>
        <end position="284"/>
    </location>
</feature>
<comment type="caution">
    <text evidence="1">Lacks conserved residue(s) required for the propagation of feature annotation.</text>
</comment>
<dbReference type="GO" id="GO:0008270">
    <property type="term" value="F:zinc ion binding"/>
    <property type="evidence" value="ECO:0007669"/>
    <property type="project" value="InterPro"/>
</dbReference>